<keyword evidence="2" id="KW-0812">Transmembrane</keyword>
<proteinExistence type="predicted"/>
<accession>A0A1Y6C4W5</accession>
<feature type="transmembrane region" description="Helical" evidence="2">
    <location>
        <begin position="330"/>
        <end position="353"/>
    </location>
</feature>
<feature type="compositionally biased region" description="Basic and acidic residues" evidence="1">
    <location>
        <begin position="603"/>
        <end position="618"/>
    </location>
</feature>
<dbReference type="Pfam" id="PF07556">
    <property type="entry name" value="DUF1538"/>
    <property type="match status" value="2"/>
</dbReference>
<reference evidence="4" key="1">
    <citation type="submission" date="2017-04" db="EMBL/GenBank/DDBJ databases">
        <authorList>
            <person name="Varghese N."/>
            <person name="Submissions S."/>
        </authorList>
    </citation>
    <scope>NUCLEOTIDE SEQUENCE [LARGE SCALE GENOMIC DNA]</scope>
    <source>
        <strain evidence="4">RKEM611</strain>
    </source>
</reference>
<dbReference type="STRING" id="1513793.SAMN06296036_11182"/>
<keyword evidence="2" id="KW-0472">Membrane</keyword>
<keyword evidence="4" id="KW-1185">Reference proteome</keyword>
<feature type="transmembrane region" description="Helical" evidence="2">
    <location>
        <begin position="481"/>
        <end position="500"/>
    </location>
</feature>
<feature type="transmembrane region" description="Helical" evidence="2">
    <location>
        <begin position="32"/>
        <end position="57"/>
    </location>
</feature>
<feature type="transmembrane region" description="Helical" evidence="2">
    <location>
        <begin position="537"/>
        <end position="557"/>
    </location>
</feature>
<name>A0A1Y6C4W5_9BACT</name>
<feature type="compositionally biased region" description="Polar residues" evidence="1">
    <location>
        <begin position="621"/>
        <end position="640"/>
    </location>
</feature>
<dbReference type="EMBL" id="FWZT01000011">
    <property type="protein sequence ID" value="SMF37100.1"/>
    <property type="molecule type" value="Genomic_DNA"/>
</dbReference>
<feature type="transmembrane region" description="Helical" evidence="2">
    <location>
        <begin position="172"/>
        <end position="200"/>
    </location>
</feature>
<feature type="transmembrane region" description="Helical" evidence="2">
    <location>
        <begin position="506"/>
        <end position="525"/>
    </location>
</feature>
<feature type="transmembrane region" description="Helical" evidence="2">
    <location>
        <begin position="149"/>
        <end position="166"/>
    </location>
</feature>
<evidence type="ECO:0008006" key="5">
    <source>
        <dbReference type="Google" id="ProtNLM"/>
    </source>
</evidence>
<feature type="transmembrane region" description="Helical" evidence="2">
    <location>
        <begin position="212"/>
        <end position="235"/>
    </location>
</feature>
<feature type="transmembrane region" description="Helical" evidence="2">
    <location>
        <begin position="296"/>
        <end position="318"/>
    </location>
</feature>
<gene>
    <name evidence="3" type="ORF">SAMN06296036_11182</name>
</gene>
<feature type="transmembrane region" description="Helical" evidence="2">
    <location>
        <begin position="569"/>
        <end position="588"/>
    </location>
</feature>
<feature type="transmembrane region" description="Helical" evidence="2">
    <location>
        <begin position="120"/>
        <end position="142"/>
    </location>
</feature>
<dbReference type="AlphaFoldDB" id="A0A1Y6C4W5"/>
<dbReference type="InterPro" id="IPR011435">
    <property type="entry name" value="UmpAB"/>
</dbReference>
<feature type="transmembrane region" description="Helical" evidence="2">
    <location>
        <begin position="69"/>
        <end position="88"/>
    </location>
</feature>
<evidence type="ECO:0000313" key="4">
    <source>
        <dbReference type="Proteomes" id="UP000192907"/>
    </source>
</evidence>
<feature type="transmembrane region" description="Helical" evidence="2">
    <location>
        <begin position="7"/>
        <end position="26"/>
    </location>
</feature>
<protein>
    <recommendedName>
        <fullName evidence="5">DUF1538 domain-containing protein</fullName>
    </recommendedName>
</protein>
<dbReference type="Proteomes" id="UP000192907">
    <property type="component" value="Unassembled WGS sequence"/>
</dbReference>
<evidence type="ECO:0000256" key="1">
    <source>
        <dbReference type="SAM" id="MobiDB-lite"/>
    </source>
</evidence>
<keyword evidence="2" id="KW-1133">Transmembrane helix</keyword>
<sequence length="640" mass="68551">MEQVKAVFIVVAYMLSFQVFILGTPINDASEVVFGLGLVIVGLAFFMEGLILGLMPLGETLGLKLPRKAHLSMIMVFAFAMGMGATFAEPAIGILRAAGKDVTPWEAPLLFRLLNKDTHILVNFVSLGVGLAVSMGVLRFIYHFSLKPALYIGVSSILLMTAIASLDKELSAILGLAWDCGAVTTGPVTVPLVLSLGVGISRMTGSDRSETSGFGVVTLASLFPIGMVLALGFILNPSTPNTMTKKAFSDPKKKEAVMVLFKDEAHYQSYVGESSQKSLEAQTRGESHWRVLSQGVLGAMQAILPLCLGMILVLTLWVRERLTHGDEVGLGILFAVIGMSIFNIGIELGLANIGRQVGHVLPSAYKTIELDDERHISNFSEDMVYAASTAKGETKRFFYLEDGGQYLRVPYDRAKLDPIRQVYSFRTTRGPLFGDTKNRLGTIVILIFAFILGYGATLAEPALNALGNTVENLTAGSLRKTLLMHSVALGVGLGLTLGMVKIVWNVPIIFLLAIPYLILLVLTAISSESFVNIAWDSAGVTTGPITVPLVIAMGLGIGGQSGVVEGFGILAMASVCPILVVLCVGLWVQSKQISSVSSSPFKSVDHSSNDKQKKDKPQKTLAATESQDSSQKQQAMDESA</sequence>
<organism evidence="3 4">
    <name type="scientific">Pseudobacteriovorax antillogorgiicola</name>
    <dbReference type="NCBI Taxonomy" id="1513793"/>
    <lineage>
        <taxon>Bacteria</taxon>
        <taxon>Pseudomonadati</taxon>
        <taxon>Bdellovibrionota</taxon>
        <taxon>Oligoflexia</taxon>
        <taxon>Oligoflexales</taxon>
        <taxon>Pseudobacteriovoracaceae</taxon>
        <taxon>Pseudobacteriovorax</taxon>
    </lineage>
</organism>
<feature type="region of interest" description="Disordered" evidence="1">
    <location>
        <begin position="596"/>
        <end position="640"/>
    </location>
</feature>
<feature type="transmembrane region" description="Helical" evidence="2">
    <location>
        <begin position="440"/>
        <end position="460"/>
    </location>
</feature>
<evidence type="ECO:0000313" key="3">
    <source>
        <dbReference type="EMBL" id="SMF37100.1"/>
    </source>
</evidence>
<evidence type="ECO:0000256" key="2">
    <source>
        <dbReference type="SAM" id="Phobius"/>
    </source>
</evidence>